<keyword evidence="2 12" id="KW-0004">4Fe-4S</keyword>
<dbReference type="SFLD" id="SFLDS00029">
    <property type="entry name" value="Radical_SAM"/>
    <property type="match status" value="1"/>
</dbReference>
<evidence type="ECO:0000313" key="14">
    <source>
        <dbReference type="EMBL" id="TEB10571.1"/>
    </source>
</evidence>
<dbReference type="GO" id="GO:0051539">
    <property type="term" value="F:4 iron, 4 sulfur cluster binding"/>
    <property type="evidence" value="ECO:0007669"/>
    <property type="project" value="UniProtKB-UniRule"/>
</dbReference>
<dbReference type="EMBL" id="QFFZ01000024">
    <property type="protein sequence ID" value="TEB10571.1"/>
    <property type="molecule type" value="Genomic_DNA"/>
</dbReference>
<keyword evidence="3 12" id="KW-0963">Cytoplasm</keyword>
<feature type="active site" description="Proton acceptor" evidence="12">
    <location>
        <position position="98"/>
    </location>
</feature>
<feature type="domain" description="Radical SAM core" evidence="13">
    <location>
        <begin position="104"/>
        <end position="334"/>
    </location>
</feature>
<protein>
    <recommendedName>
        <fullName evidence="12">Probable dual-specificity RNA methyltransferase RlmN</fullName>
        <ecNumber evidence="12">2.1.1.192</ecNumber>
    </recommendedName>
    <alternativeName>
        <fullName evidence="12">23S rRNA (adenine(2503)-C(2))-methyltransferase</fullName>
    </alternativeName>
    <alternativeName>
        <fullName evidence="12">23S rRNA m2A2503 methyltransferase</fullName>
    </alternativeName>
    <alternativeName>
        <fullName evidence="12">Ribosomal RNA large subunit methyltransferase N</fullName>
    </alternativeName>
    <alternativeName>
        <fullName evidence="12">tRNA (adenine(37)-C(2))-methyltransferase</fullName>
    </alternativeName>
    <alternativeName>
        <fullName evidence="12">tRNA m2A37 methyltransferase</fullName>
    </alternativeName>
</protein>
<keyword evidence="4 12" id="KW-0698">rRNA processing</keyword>
<dbReference type="Proteomes" id="UP000297597">
    <property type="component" value="Unassembled WGS sequence"/>
</dbReference>
<evidence type="ECO:0000256" key="2">
    <source>
        <dbReference type="ARBA" id="ARBA00022485"/>
    </source>
</evidence>
<keyword evidence="5 12" id="KW-0489">Methyltransferase</keyword>
<feature type="active site" description="S-methylcysteine intermediate" evidence="12">
    <location>
        <position position="339"/>
    </location>
</feature>
<keyword evidence="12" id="KW-1015">Disulfide bond</keyword>
<feature type="binding site" evidence="12">
    <location>
        <position position="296"/>
    </location>
    <ligand>
        <name>S-adenosyl-L-methionine</name>
        <dbReference type="ChEBI" id="CHEBI:59789"/>
    </ligand>
</feature>
<evidence type="ECO:0000256" key="5">
    <source>
        <dbReference type="ARBA" id="ARBA00022603"/>
    </source>
</evidence>
<dbReference type="GO" id="GO:0005737">
    <property type="term" value="C:cytoplasm"/>
    <property type="evidence" value="ECO:0007669"/>
    <property type="project" value="UniProtKB-SubCell"/>
</dbReference>
<comment type="caution">
    <text evidence="12">Lacks conserved residue(s) required for the propagation of feature annotation.</text>
</comment>
<keyword evidence="6 12" id="KW-0808">Transferase</keyword>
<evidence type="ECO:0000259" key="13">
    <source>
        <dbReference type="PROSITE" id="PS51918"/>
    </source>
</evidence>
<keyword evidence="8 12" id="KW-0819">tRNA processing</keyword>
<feature type="binding site" evidence="12">
    <location>
        <position position="197"/>
    </location>
    <ligand>
        <name>S-adenosyl-L-methionine</name>
        <dbReference type="ChEBI" id="CHEBI:59789"/>
    </ligand>
</feature>
<dbReference type="AlphaFoldDB" id="A0A4Y7RP04"/>
<feature type="binding site" evidence="12">
    <location>
        <position position="122"/>
    </location>
    <ligand>
        <name>[4Fe-4S] cluster</name>
        <dbReference type="ChEBI" id="CHEBI:49883"/>
        <note>4Fe-4S-S-AdoMet</note>
    </ligand>
</feature>
<keyword evidence="9 12" id="KW-0479">Metal-binding</keyword>
<dbReference type="Pfam" id="PF04055">
    <property type="entry name" value="Radical_SAM"/>
    <property type="match status" value="1"/>
</dbReference>
<dbReference type="SFLD" id="SFLDF00275">
    <property type="entry name" value="adenosine_C2_methyltransferase"/>
    <property type="match status" value="1"/>
</dbReference>
<comment type="caution">
    <text evidence="14">The sequence shown here is derived from an EMBL/GenBank/DDBJ whole genome shotgun (WGS) entry which is preliminary data.</text>
</comment>
<dbReference type="InterPro" id="IPR040072">
    <property type="entry name" value="Methyltransferase_A"/>
</dbReference>
<dbReference type="InterPro" id="IPR013785">
    <property type="entry name" value="Aldolase_TIM"/>
</dbReference>
<dbReference type="GO" id="GO:0019843">
    <property type="term" value="F:rRNA binding"/>
    <property type="evidence" value="ECO:0007669"/>
    <property type="project" value="UniProtKB-UniRule"/>
</dbReference>
<dbReference type="OrthoDB" id="9793973at2"/>
<organism evidence="14 15">
    <name type="scientific">Pelotomaculum propionicicum</name>
    <dbReference type="NCBI Taxonomy" id="258475"/>
    <lineage>
        <taxon>Bacteria</taxon>
        <taxon>Bacillati</taxon>
        <taxon>Bacillota</taxon>
        <taxon>Clostridia</taxon>
        <taxon>Eubacteriales</taxon>
        <taxon>Desulfotomaculaceae</taxon>
        <taxon>Pelotomaculum</taxon>
    </lineage>
</organism>
<evidence type="ECO:0000256" key="7">
    <source>
        <dbReference type="ARBA" id="ARBA00022691"/>
    </source>
</evidence>
<evidence type="ECO:0000256" key="4">
    <source>
        <dbReference type="ARBA" id="ARBA00022552"/>
    </source>
</evidence>
<feature type="binding site" evidence="12">
    <location>
        <begin position="220"/>
        <end position="222"/>
    </location>
    <ligand>
        <name>S-adenosyl-L-methionine</name>
        <dbReference type="ChEBI" id="CHEBI:59789"/>
    </ligand>
</feature>
<feature type="binding site" evidence="12">
    <location>
        <position position="118"/>
    </location>
    <ligand>
        <name>[4Fe-4S] cluster</name>
        <dbReference type="ChEBI" id="CHEBI:49883"/>
        <note>4Fe-4S-S-AdoMet</note>
    </ligand>
</feature>
<evidence type="ECO:0000313" key="15">
    <source>
        <dbReference type="Proteomes" id="UP000297597"/>
    </source>
</evidence>
<dbReference type="HAMAP" id="MF_01849">
    <property type="entry name" value="RNA_methyltr_RlmN"/>
    <property type="match status" value="1"/>
</dbReference>
<dbReference type="CDD" id="cd01335">
    <property type="entry name" value="Radical_SAM"/>
    <property type="match status" value="1"/>
</dbReference>
<dbReference type="EC" id="2.1.1.192" evidence="12"/>
<evidence type="ECO:0000256" key="3">
    <source>
        <dbReference type="ARBA" id="ARBA00022490"/>
    </source>
</evidence>
<dbReference type="NCBIfam" id="TIGR00048">
    <property type="entry name" value="rRNA_mod_RlmN"/>
    <property type="match status" value="1"/>
</dbReference>
<dbReference type="FunFam" id="3.20.20.70:FF:000014">
    <property type="entry name" value="Probable dual-specificity RNA methyltransferase RlmN"/>
    <property type="match status" value="1"/>
</dbReference>
<evidence type="ECO:0000256" key="6">
    <source>
        <dbReference type="ARBA" id="ARBA00022679"/>
    </source>
</evidence>
<dbReference type="Gene3D" id="3.20.20.70">
    <property type="entry name" value="Aldolase class I"/>
    <property type="match status" value="1"/>
</dbReference>
<keyword evidence="15" id="KW-1185">Reference proteome</keyword>
<keyword evidence="11 12" id="KW-0411">Iron-sulfur</keyword>
<dbReference type="GO" id="GO:0002935">
    <property type="term" value="F:tRNA (adenine(37)-C2)-methyltransferase activity"/>
    <property type="evidence" value="ECO:0007669"/>
    <property type="project" value="UniProtKB-UniRule"/>
</dbReference>
<proteinExistence type="inferred from homology"/>
<dbReference type="PIRSF" id="PIRSF006004">
    <property type="entry name" value="CHP00048"/>
    <property type="match status" value="1"/>
</dbReference>
<accession>A0A4Y7RP04</accession>
<reference evidence="14 15" key="1">
    <citation type="journal article" date="2018" name="Environ. Microbiol.">
        <title>Novel energy conservation strategies and behaviour of Pelotomaculum schinkii driving syntrophic propionate catabolism.</title>
        <authorList>
            <person name="Hidalgo-Ahumada C.A.P."/>
            <person name="Nobu M.K."/>
            <person name="Narihiro T."/>
            <person name="Tamaki H."/>
            <person name="Liu W.T."/>
            <person name="Kamagata Y."/>
            <person name="Stams A.J.M."/>
            <person name="Imachi H."/>
            <person name="Sousa D.Z."/>
        </authorList>
    </citation>
    <scope>NUCLEOTIDE SEQUENCE [LARGE SCALE GENOMIC DNA]</scope>
    <source>
        <strain evidence="14 15">MGP</strain>
    </source>
</reference>
<evidence type="ECO:0000256" key="9">
    <source>
        <dbReference type="ARBA" id="ARBA00022723"/>
    </source>
</evidence>
<dbReference type="GO" id="GO:0070475">
    <property type="term" value="P:rRNA base methylation"/>
    <property type="evidence" value="ECO:0007669"/>
    <property type="project" value="UniProtKB-UniRule"/>
</dbReference>
<dbReference type="GO" id="GO:0070040">
    <property type="term" value="F:rRNA (adenine(2503)-C2-)-methyltransferase activity"/>
    <property type="evidence" value="ECO:0007669"/>
    <property type="project" value="UniProtKB-UniRule"/>
</dbReference>
<dbReference type="Pfam" id="PF21016">
    <property type="entry name" value="RlmN_N"/>
    <property type="match status" value="1"/>
</dbReference>
<evidence type="ECO:0000256" key="10">
    <source>
        <dbReference type="ARBA" id="ARBA00023004"/>
    </source>
</evidence>
<dbReference type="InterPro" id="IPR027492">
    <property type="entry name" value="RNA_MTrfase_RlmN"/>
</dbReference>
<evidence type="ECO:0000256" key="1">
    <source>
        <dbReference type="ARBA" id="ARBA00004496"/>
    </source>
</evidence>
<evidence type="ECO:0000256" key="12">
    <source>
        <dbReference type="HAMAP-Rule" id="MF_01849"/>
    </source>
</evidence>
<dbReference type="PROSITE" id="PS51918">
    <property type="entry name" value="RADICAL_SAM"/>
    <property type="match status" value="1"/>
</dbReference>
<dbReference type="GO" id="GO:0046872">
    <property type="term" value="F:metal ion binding"/>
    <property type="evidence" value="ECO:0007669"/>
    <property type="project" value="UniProtKB-KW"/>
</dbReference>
<feature type="binding site" evidence="12">
    <location>
        <begin position="165"/>
        <end position="166"/>
    </location>
    <ligand>
        <name>S-adenosyl-L-methionine</name>
        <dbReference type="ChEBI" id="CHEBI:59789"/>
    </ligand>
</feature>
<comment type="similarity">
    <text evidence="12">Belongs to the radical SAM superfamily. RlmN family.</text>
</comment>
<dbReference type="InterPro" id="IPR058240">
    <property type="entry name" value="rSAM_sf"/>
</dbReference>
<dbReference type="RefSeq" id="WP_134214112.1">
    <property type="nucleotide sequence ID" value="NZ_QFFZ01000024.1"/>
</dbReference>
<dbReference type="SFLD" id="SFLDG01062">
    <property type="entry name" value="methyltransferase_(Class_A)"/>
    <property type="match status" value="1"/>
</dbReference>
<dbReference type="SUPFAM" id="SSF102114">
    <property type="entry name" value="Radical SAM enzymes"/>
    <property type="match status" value="1"/>
</dbReference>
<comment type="catalytic activity">
    <reaction evidence="12">
        <text>adenosine(37) in tRNA + 2 reduced [2Fe-2S]-[ferredoxin] + 2 S-adenosyl-L-methionine = 2-methyladenosine(37) in tRNA + 5'-deoxyadenosine + L-methionine + 2 oxidized [2Fe-2S]-[ferredoxin] + S-adenosyl-L-homocysteine</text>
        <dbReference type="Rhea" id="RHEA:43332"/>
        <dbReference type="Rhea" id="RHEA-COMP:10000"/>
        <dbReference type="Rhea" id="RHEA-COMP:10001"/>
        <dbReference type="Rhea" id="RHEA-COMP:10162"/>
        <dbReference type="Rhea" id="RHEA-COMP:10485"/>
        <dbReference type="ChEBI" id="CHEBI:17319"/>
        <dbReference type="ChEBI" id="CHEBI:33737"/>
        <dbReference type="ChEBI" id="CHEBI:33738"/>
        <dbReference type="ChEBI" id="CHEBI:57844"/>
        <dbReference type="ChEBI" id="CHEBI:57856"/>
        <dbReference type="ChEBI" id="CHEBI:59789"/>
        <dbReference type="ChEBI" id="CHEBI:74411"/>
        <dbReference type="ChEBI" id="CHEBI:74497"/>
        <dbReference type="EC" id="2.1.1.192"/>
    </reaction>
</comment>
<name>A0A4Y7RP04_9FIRM</name>
<evidence type="ECO:0000256" key="11">
    <source>
        <dbReference type="ARBA" id="ARBA00023014"/>
    </source>
</evidence>
<comment type="catalytic activity">
    <reaction evidence="12">
        <text>adenosine(2503) in 23S rRNA + 2 reduced [2Fe-2S]-[ferredoxin] + 2 S-adenosyl-L-methionine = 2-methyladenosine(2503) in 23S rRNA + 5'-deoxyadenosine + L-methionine + 2 oxidized [2Fe-2S]-[ferredoxin] + S-adenosyl-L-homocysteine</text>
        <dbReference type="Rhea" id="RHEA:42916"/>
        <dbReference type="Rhea" id="RHEA-COMP:10000"/>
        <dbReference type="Rhea" id="RHEA-COMP:10001"/>
        <dbReference type="Rhea" id="RHEA-COMP:10152"/>
        <dbReference type="Rhea" id="RHEA-COMP:10282"/>
        <dbReference type="ChEBI" id="CHEBI:17319"/>
        <dbReference type="ChEBI" id="CHEBI:33737"/>
        <dbReference type="ChEBI" id="CHEBI:33738"/>
        <dbReference type="ChEBI" id="CHEBI:57844"/>
        <dbReference type="ChEBI" id="CHEBI:57856"/>
        <dbReference type="ChEBI" id="CHEBI:59789"/>
        <dbReference type="ChEBI" id="CHEBI:74411"/>
        <dbReference type="ChEBI" id="CHEBI:74497"/>
        <dbReference type="EC" id="2.1.1.192"/>
    </reaction>
</comment>
<keyword evidence="10 12" id="KW-0408">Iron</keyword>
<comment type="subcellular location">
    <subcellularLocation>
        <location evidence="1 12">Cytoplasm</location>
    </subcellularLocation>
</comment>
<dbReference type="InterPro" id="IPR004383">
    <property type="entry name" value="rRNA_lsu_MTrfase_RlmN/Cfr"/>
</dbReference>
<comment type="miscellaneous">
    <text evidence="12">Reaction proceeds by a ping-pong mechanism involving intermediate methylation of a conserved cysteine residue.</text>
</comment>
<dbReference type="GO" id="GO:0000049">
    <property type="term" value="F:tRNA binding"/>
    <property type="evidence" value="ECO:0007669"/>
    <property type="project" value="UniProtKB-UniRule"/>
</dbReference>
<dbReference type="Gene3D" id="1.10.150.530">
    <property type="match status" value="1"/>
</dbReference>
<dbReference type="PANTHER" id="PTHR30544">
    <property type="entry name" value="23S RRNA METHYLTRANSFERASE"/>
    <property type="match status" value="1"/>
</dbReference>
<feature type="binding site" evidence="12">
    <location>
        <position position="125"/>
    </location>
    <ligand>
        <name>[4Fe-4S] cluster</name>
        <dbReference type="ChEBI" id="CHEBI:49883"/>
        <note>4Fe-4S-S-AdoMet</note>
    </ligand>
</feature>
<evidence type="ECO:0000256" key="8">
    <source>
        <dbReference type="ARBA" id="ARBA00022694"/>
    </source>
</evidence>
<gene>
    <name evidence="12 14" type="primary">rlmN</name>
    <name evidence="14" type="ORF">Pmgp_02261</name>
</gene>
<comment type="cofactor">
    <cofactor evidence="12">
        <name>[4Fe-4S] cluster</name>
        <dbReference type="ChEBI" id="CHEBI:49883"/>
    </cofactor>
    <text evidence="12">Binds 1 [4Fe-4S] cluster. The cluster is coordinated with 3 cysteines and an exchangeable S-adenosyl-L-methionine.</text>
</comment>
<comment type="function">
    <text evidence="12">Specifically methylates position 2 of adenine 2503 in 23S rRNA and position 2 of adenine 37 in tRNAs.</text>
</comment>
<dbReference type="GO" id="GO:0030488">
    <property type="term" value="P:tRNA methylation"/>
    <property type="evidence" value="ECO:0007669"/>
    <property type="project" value="UniProtKB-UniRule"/>
</dbReference>
<keyword evidence="7 12" id="KW-0949">S-adenosyl-L-methionine</keyword>
<dbReference type="PANTHER" id="PTHR30544:SF5">
    <property type="entry name" value="RADICAL SAM CORE DOMAIN-CONTAINING PROTEIN"/>
    <property type="match status" value="1"/>
</dbReference>
<sequence length="351" mass="38205">MENKEKQKLNLKDLSLAQIESFVTGLGAEKYRARQVAEWIFGKGAVSFQEMTNLAVDFRDKLASGARVSSLSIAAKVQSQRGDTVKYLFALEDGQAVESVLMKHDYGNSACVSTQVGCRYACRLCASGLGGFKRNLSAGEIYDQVLAMQQDSGARVSHVVLMGSGEPLENYDAVMTFIRNVSAPYGLNIGGRHITISTCGLVPGIRRLAAESLQLTLAVSLHAPNDKDRDLLMPVNKKYPLKELIPACRDYARATGRRVTFEYALVAGVNDSARHAQELARLLAGVLCHVNLIPVNPVPERGLEPPARRQVELFKSIAEQGGLTVTVRKEFGADIGAACGQLRRRVLGNEK</sequence>
<dbReference type="InterPro" id="IPR007197">
    <property type="entry name" value="rSAM"/>
</dbReference>
<dbReference type="InterPro" id="IPR048641">
    <property type="entry name" value="RlmN_N"/>
</dbReference>